<evidence type="ECO:0000313" key="2">
    <source>
        <dbReference type="EMBL" id="CAG2219954.1"/>
    </source>
</evidence>
<name>A0A8S3SIG3_MYTED</name>
<dbReference type="OrthoDB" id="10353764at2759"/>
<feature type="region of interest" description="Disordered" evidence="1">
    <location>
        <begin position="54"/>
        <end position="83"/>
    </location>
</feature>
<evidence type="ECO:0000256" key="1">
    <source>
        <dbReference type="SAM" id="MobiDB-lite"/>
    </source>
</evidence>
<protein>
    <submittedName>
        <fullName evidence="2">Uncharacterized protein</fullName>
    </submittedName>
</protein>
<reference evidence="2" key="1">
    <citation type="submission" date="2021-03" db="EMBL/GenBank/DDBJ databases">
        <authorList>
            <person name="Bekaert M."/>
        </authorList>
    </citation>
    <scope>NUCLEOTIDE SEQUENCE</scope>
</reference>
<proteinExistence type="predicted"/>
<dbReference type="EMBL" id="CAJPWZ010001647">
    <property type="protein sequence ID" value="CAG2219954.1"/>
    <property type="molecule type" value="Genomic_DNA"/>
</dbReference>
<accession>A0A8S3SIG3</accession>
<keyword evidence="3" id="KW-1185">Reference proteome</keyword>
<sequence length="199" mass="22921">MSAVFVTHILSHLVQENKLGNTCTVKVNYKNRPEQCPCNICQRKVHYGKTTFEFQGSSGTKEPVNEDQQSTSPEKNLEQVNQKPSTCKRKLFESEISNTETVSSRKKTPFDLAVQLLGPSTDVDDCIKYKALKMKHPTHKSFISNFNQSFSRLQIEVSKKYHFLKDIIQNNEGKENLDNLLADKRIAQKLLDHWGLYHY</sequence>
<gene>
    <name evidence="2" type="ORF">MEDL_33459</name>
</gene>
<comment type="caution">
    <text evidence="2">The sequence shown here is derived from an EMBL/GenBank/DDBJ whole genome shotgun (WGS) entry which is preliminary data.</text>
</comment>
<organism evidence="2 3">
    <name type="scientific">Mytilus edulis</name>
    <name type="common">Blue mussel</name>
    <dbReference type="NCBI Taxonomy" id="6550"/>
    <lineage>
        <taxon>Eukaryota</taxon>
        <taxon>Metazoa</taxon>
        <taxon>Spiralia</taxon>
        <taxon>Lophotrochozoa</taxon>
        <taxon>Mollusca</taxon>
        <taxon>Bivalvia</taxon>
        <taxon>Autobranchia</taxon>
        <taxon>Pteriomorphia</taxon>
        <taxon>Mytilida</taxon>
        <taxon>Mytiloidea</taxon>
        <taxon>Mytilidae</taxon>
        <taxon>Mytilinae</taxon>
        <taxon>Mytilus</taxon>
    </lineage>
</organism>
<dbReference type="Proteomes" id="UP000683360">
    <property type="component" value="Unassembled WGS sequence"/>
</dbReference>
<evidence type="ECO:0000313" key="3">
    <source>
        <dbReference type="Proteomes" id="UP000683360"/>
    </source>
</evidence>
<dbReference type="AlphaFoldDB" id="A0A8S3SIG3"/>